<organism evidence="2 3">
    <name type="scientific">Manihot esculenta</name>
    <name type="common">Cassava</name>
    <name type="synonym">Jatropha manihot</name>
    <dbReference type="NCBI Taxonomy" id="3983"/>
    <lineage>
        <taxon>Eukaryota</taxon>
        <taxon>Viridiplantae</taxon>
        <taxon>Streptophyta</taxon>
        <taxon>Embryophyta</taxon>
        <taxon>Tracheophyta</taxon>
        <taxon>Spermatophyta</taxon>
        <taxon>Magnoliopsida</taxon>
        <taxon>eudicotyledons</taxon>
        <taxon>Gunneridae</taxon>
        <taxon>Pentapetalae</taxon>
        <taxon>rosids</taxon>
        <taxon>fabids</taxon>
        <taxon>Malpighiales</taxon>
        <taxon>Euphorbiaceae</taxon>
        <taxon>Crotonoideae</taxon>
        <taxon>Manihoteae</taxon>
        <taxon>Manihot</taxon>
    </lineage>
</organism>
<dbReference type="AlphaFoldDB" id="A0A2C9VQN7"/>
<evidence type="ECO:0000256" key="1">
    <source>
        <dbReference type="SAM" id="Phobius"/>
    </source>
</evidence>
<keyword evidence="3" id="KW-1185">Reference proteome</keyword>
<keyword evidence="1" id="KW-1133">Transmembrane helix</keyword>
<dbReference type="Proteomes" id="UP000091857">
    <property type="component" value="Chromosome 6"/>
</dbReference>
<dbReference type="EMBL" id="CM004392">
    <property type="protein sequence ID" value="OAY48136.1"/>
    <property type="molecule type" value="Genomic_DNA"/>
</dbReference>
<reference evidence="3" key="1">
    <citation type="journal article" date="2016" name="Nat. Biotechnol.">
        <title>Sequencing wild and cultivated cassava and related species reveals extensive interspecific hybridization and genetic diversity.</title>
        <authorList>
            <person name="Bredeson J.V."/>
            <person name="Lyons J.B."/>
            <person name="Prochnik S.E."/>
            <person name="Wu G.A."/>
            <person name="Ha C.M."/>
            <person name="Edsinger-Gonzales E."/>
            <person name="Grimwood J."/>
            <person name="Schmutz J."/>
            <person name="Rabbi I.Y."/>
            <person name="Egesi C."/>
            <person name="Nauluvula P."/>
            <person name="Lebot V."/>
            <person name="Ndunguru J."/>
            <person name="Mkamilo G."/>
            <person name="Bart R.S."/>
            <person name="Setter T.L."/>
            <person name="Gleadow R.M."/>
            <person name="Kulakow P."/>
            <person name="Ferguson M.E."/>
            <person name="Rounsley S."/>
            <person name="Rokhsar D.S."/>
        </authorList>
    </citation>
    <scope>NUCLEOTIDE SEQUENCE [LARGE SCALE GENOMIC DNA]</scope>
    <source>
        <strain evidence="3">cv. AM560-2</strain>
    </source>
</reference>
<dbReference type="Gramene" id="Manes.06G134100.1.v8.1">
    <property type="protein sequence ID" value="Manes.06G134100.1.v8.1.CDS"/>
    <property type="gene ID" value="Manes.06G134100.v8.1"/>
</dbReference>
<keyword evidence="1" id="KW-0812">Transmembrane</keyword>
<gene>
    <name evidence="2" type="ORF">MANES_06G134100v8</name>
</gene>
<sequence>MATGKSFFLWEVVLLSFMLFLASAMGLRQLQESYKPHATAEDATWGGNYNARPPAVQL</sequence>
<comment type="caution">
    <text evidence="2">The sequence shown here is derived from an EMBL/GenBank/DDBJ whole genome shotgun (WGS) entry which is preliminary data.</text>
</comment>
<name>A0A2C9VQN7_MANES</name>
<evidence type="ECO:0000313" key="3">
    <source>
        <dbReference type="Proteomes" id="UP000091857"/>
    </source>
</evidence>
<proteinExistence type="predicted"/>
<protein>
    <submittedName>
        <fullName evidence="2">Uncharacterized protein</fullName>
    </submittedName>
</protein>
<keyword evidence="1" id="KW-0472">Membrane</keyword>
<evidence type="ECO:0000313" key="2">
    <source>
        <dbReference type="EMBL" id="OAY48136.1"/>
    </source>
</evidence>
<feature type="transmembrane region" description="Helical" evidence="1">
    <location>
        <begin position="6"/>
        <end position="27"/>
    </location>
</feature>
<accession>A0A2C9VQN7</accession>